<protein>
    <recommendedName>
        <fullName evidence="2">Jacalin-type lectin domain-containing protein</fullName>
    </recommendedName>
</protein>
<evidence type="ECO:0000256" key="1">
    <source>
        <dbReference type="ARBA" id="ARBA00022734"/>
    </source>
</evidence>
<dbReference type="CDD" id="cd09612">
    <property type="entry name" value="Jacalin"/>
    <property type="match status" value="1"/>
</dbReference>
<proteinExistence type="predicted"/>
<sequence>MEIGNDGDDYLCVEDEKFGDENDGAMLAIGAPNSEFFNCWKVFYDWSTSLIRNPKDEALNAKKQSVVCSIGPCGGTGGGVKDMVPDSKTSILKVAVRHGEVIDGIRILYKTEGFQGWTDWWGGDGGQSYELNLEEDEYFTSIRGHYGYMRRYLVVKSLTFVSNKATYGPYGKEDGTPFTLHAQGGKIVGFFARCGQYLDAIGVYTAY</sequence>
<gene>
    <name evidence="3" type="ORF">ZIOFF_025870</name>
</gene>
<keyword evidence="1" id="KW-0430">Lectin</keyword>
<dbReference type="SMART" id="SM00915">
    <property type="entry name" value="Jacalin"/>
    <property type="match status" value="1"/>
</dbReference>
<dbReference type="AlphaFoldDB" id="A0A8J5H385"/>
<evidence type="ECO:0000313" key="4">
    <source>
        <dbReference type="Proteomes" id="UP000734854"/>
    </source>
</evidence>
<accession>A0A8J5H385</accession>
<dbReference type="EMBL" id="JACMSC010000007">
    <property type="protein sequence ID" value="KAG6515458.1"/>
    <property type="molecule type" value="Genomic_DNA"/>
</dbReference>
<dbReference type="Gene3D" id="2.100.10.30">
    <property type="entry name" value="Jacalin-like lectin domain"/>
    <property type="match status" value="1"/>
</dbReference>
<reference evidence="3 4" key="1">
    <citation type="submission" date="2020-08" db="EMBL/GenBank/DDBJ databases">
        <title>Plant Genome Project.</title>
        <authorList>
            <person name="Zhang R.-G."/>
        </authorList>
    </citation>
    <scope>NUCLEOTIDE SEQUENCE [LARGE SCALE GENOMIC DNA]</scope>
    <source>
        <tissue evidence="3">Rhizome</tissue>
    </source>
</reference>
<dbReference type="Pfam" id="PF01419">
    <property type="entry name" value="Jacalin"/>
    <property type="match status" value="1"/>
</dbReference>
<organism evidence="3 4">
    <name type="scientific">Zingiber officinale</name>
    <name type="common">Ginger</name>
    <name type="synonym">Amomum zingiber</name>
    <dbReference type="NCBI Taxonomy" id="94328"/>
    <lineage>
        <taxon>Eukaryota</taxon>
        <taxon>Viridiplantae</taxon>
        <taxon>Streptophyta</taxon>
        <taxon>Embryophyta</taxon>
        <taxon>Tracheophyta</taxon>
        <taxon>Spermatophyta</taxon>
        <taxon>Magnoliopsida</taxon>
        <taxon>Liliopsida</taxon>
        <taxon>Zingiberales</taxon>
        <taxon>Zingiberaceae</taxon>
        <taxon>Zingiber</taxon>
    </lineage>
</organism>
<comment type="caution">
    <text evidence="3">The sequence shown here is derived from an EMBL/GenBank/DDBJ whole genome shotgun (WGS) entry which is preliminary data.</text>
</comment>
<keyword evidence="4" id="KW-1185">Reference proteome</keyword>
<dbReference type="InterPro" id="IPR033734">
    <property type="entry name" value="Jacalin-like_lectin_dom_plant"/>
</dbReference>
<evidence type="ECO:0000259" key="2">
    <source>
        <dbReference type="PROSITE" id="PS51752"/>
    </source>
</evidence>
<dbReference type="PANTHER" id="PTHR46506">
    <property type="entry name" value="OS05G0143600 PROTEIN"/>
    <property type="match status" value="1"/>
</dbReference>
<dbReference type="InterPro" id="IPR036404">
    <property type="entry name" value="Jacalin-like_lectin_dom_sf"/>
</dbReference>
<feature type="domain" description="Jacalin-type lectin" evidence="2">
    <location>
        <begin position="67"/>
        <end position="207"/>
    </location>
</feature>
<name>A0A8J5H385_ZINOF</name>
<evidence type="ECO:0000313" key="3">
    <source>
        <dbReference type="EMBL" id="KAG6515458.1"/>
    </source>
</evidence>
<dbReference type="SUPFAM" id="SSF51101">
    <property type="entry name" value="Mannose-binding lectins"/>
    <property type="match status" value="1"/>
</dbReference>
<dbReference type="GO" id="GO:0030246">
    <property type="term" value="F:carbohydrate binding"/>
    <property type="evidence" value="ECO:0007669"/>
    <property type="project" value="UniProtKB-KW"/>
</dbReference>
<dbReference type="PROSITE" id="PS51752">
    <property type="entry name" value="JACALIN_LECTIN"/>
    <property type="match status" value="1"/>
</dbReference>
<dbReference type="Proteomes" id="UP000734854">
    <property type="component" value="Unassembled WGS sequence"/>
</dbReference>
<dbReference type="InterPro" id="IPR001229">
    <property type="entry name" value="Jacalin-like_lectin_dom"/>
</dbReference>